<name>A0A9X2XBE9_9HYPH</name>
<dbReference type="Gene3D" id="2.60.40.10">
    <property type="entry name" value="Immunoglobulins"/>
    <property type="match status" value="1"/>
</dbReference>
<evidence type="ECO:0008006" key="3">
    <source>
        <dbReference type="Google" id="ProtNLM"/>
    </source>
</evidence>
<organism evidence="1 2">
    <name type="scientific">Chelativorans petroleitrophicus</name>
    <dbReference type="NCBI Taxonomy" id="2975484"/>
    <lineage>
        <taxon>Bacteria</taxon>
        <taxon>Pseudomonadati</taxon>
        <taxon>Pseudomonadota</taxon>
        <taxon>Alphaproteobacteria</taxon>
        <taxon>Hyphomicrobiales</taxon>
        <taxon>Phyllobacteriaceae</taxon>
        <taxon>Chelativorans</taxon>
    </lineage>
</organism>
<gene>
    <name evidence="1" type="ORF">NYR54_12310</name>
</gene>
<dbReference type="SUPFAM" id="SSF117074">
    <property type="entry name" value="Hypothetical protein PA1324"/>
    <property type="match status" value="1"/>
</dbReference>
<protein>
    <recommendedName>
        <fullName evidence="3">SD-repeat containing protein B domain-containing protein</fullName>
    </recommendedName>
</protein>
<dbReference type="Proteomes" id="UP001149009">
    <property type="component" value="Unassembled WGS sequence"/>
</dbReference>
<proteinExistence type="predicted"/>
<dbReference type="EMBL" id="JAODNV010000012">
    <property type="protein sequence ID" value="MCT8991067.1"/>
    <property type="molecule type" value="Genomic_DNA"/>
</dbReference>
<evidence type="ECO:0000313" key="2">
    <source>
        <dbReference type="Proteomes" id="UP001149009"/>
    </source>
</evidence>
<accession>A0A9X2XBE9</accession>
<comment type="caution">
    <text evidence="1">The sequence shown here is derived from an EMBL/GenBank/DDBJ whole genome shotgun (WGS) entry which is preliminary data.</text>
</comment>
<evidence type="ECO:0000313" key="1">
    <source>
        <dbReference type="EMBL" id="MCT8991067.1"/>
    </source>
</evidence>
<dbReference type="InterPro" id="IPR013783">
    <property type="entry name" value="Ig-like_fold"/>
</dbReference>
<dbReference type="AlphaFoldDB" id="A0A9X2XBE9"/>
<reference evidence="1" key="1">
    <citation type="submission" date="2022-08" db="EMBL/GenBank/DDBJ databases">
        <title>Chelativorans sichuanense sp. nov., a paraffin oil-degrading bacterium isolated from a mixture of oil-based drill cuttings and paddy soil.</title>
        <authorList>
            <person name="Yu J."/>
            <person name="Liu H."/>
            <person name="Chen Q."/>
        </authorList>
    </citation>
    <scope>NUCLEOTIDE SEQUENCE</scope>
    <source>
        <strain evidence="1">SCAU 2101</strain>
    </source>
</reference>
<sequence>MYNDLNRNGVLDANEPGISGARVHAGMGLDVTTNENGRYTVECAAKPDTRIVVRLDLPAPYKSTTPNPVVVRVSDEMSVLLFGAALDPMQLRLWDETFRPGSIKLTNSALADLEKVVSMLRDGRSEVEIIYAGAERNPTLVLGRIRFVEEIVSALWRAQGEHWSLRITRQWRVEEHPPSMLLREPRP</sequence>
<dbReference type="RefSeq" id="WP_261515962.1">
    <property type="nucleotide sequence ID" value="NZ_JAODNV010000012.1"/>
</dbReference>
<keyword evidence="2" id="KW-1185">Reference proteome</keyword>